<dbReference type="GO" id="GO:0008168">
    <property type="term" value="F:methyltransferase activity"/>
    <property type="evidence" value="ECO:0007669"/>
    <property type="project" value="UniProtKB-KW"/>
</dbReference>
<keyword evidence="6" id="KW-0808">Transferase</keyword>
<evidence type="ECO:0000256" key="5">
    <source>
        <dbReference type="SAM" id="Phobius"/>
    </source>
</evidence>
<dbReference type="PANTHER" id="PTHR12714:SF11">
    <property type="entry name" value="PROTEIN C-TERMINAL S-ISOPRENYLCYSTEINE CARBOXYL O-METHYLTRANSFERASE"/>
    <property type="match status" value="1"/>
</dbReference>
<dbReference type="STRING" id="1173584.SAMN05444851_2069"/>
<dbReference type="Proteomes" id="UP000199650">
    <property type="component" value="Unassembled WGS sequence"/>
</dbReference>
<dbReference type="PANTHER" id="PTHR12714">
    <property type="entry name" value="PROTEIN-S ISOPRENYLCYSTEINE O-METHYLTRANSFERASE"/>
    <property type="match status" value="1"/>
</dbReference>
<evidence type="ECO:0000256" key="2">
    <source>
        <dbReference type="ARBA" id="ARBA00022692"/>
    </source>
</evidence>
<organism evidence="6 7">
    <name type="scientific">Aliiroseovarius sediminilitoris</name>
    <dbReference type="NCBI Taxonomy" id="1173584"/>
    <lineage>
        <taxon>Bacteria</taxon>
        <taxon>Pseudomonadati</taxon>
        <taxon>Pseudomonadota</taxon>
        <taxon>Alphaproteobacteria</taxon>
        <taxon>Rhodobacterales</taxon>
        <taxon>Paracoccaceae</taxon>
        <taxon>Aliiroseovarius</taxon>
    </lineage>
</organism>
<feature type="transmembrane region" description="Helical" evidence="5">
    <location>
        <begin position="7"/>
        <end position="25"/>
    </location>
</feature>
<gene>
    <name evidence="6" type="ORF">SAMN05444851_2069</name>
</gene>
<dbReference type="InterPro" id="IPR007318">
    <property type="entry name" value="Phopholipid_MeTrfase"/>
</dbReference>
<dbReference type="Pfam" id="PF04191">
    <property type="entry name" value="PEMT"/>
    <property type="match status" value="1"/>
</dbReference>
<reference evidence="6 7" key="1">
    <citation type="submission" date="2016-10" db="EMBL/GenBank/DDBJ databases">
        <authorList>
            <person name="de Groot N.N."/>
        </authorList>
    </citation>
    <scope>NUCLEOTIDE SEQUENCE [LARGE SCALE GENOMIC DNA]</scope>
    <source>
        <strain evidence="6 7">DSM 29439</strain>
    </source>
</reference>
<name>A0A1I0PZM3_9RHOB</name>
<evidence type="ECO:0000256" key="1">
    <source>
        <dbReference type="ARBA" id="ARBA00004127"/>
    </source>
</evidence>
<evidence type="ECO:0000256" key="3">
    <source>
        <dbReference type="ARBA" id="ARBA00022989"/>
    </source>
</evidence>
<dbReference type="Gene3D" id="1.20.120.1630">
    <property type="match status" value="1"/>
</dbReference>
<protein>
    <submittedName>
        <fullName evidence="6">Protein-S-isoprenylcysteine O-methyltransferase Ste14</fullName>
    </submittedName>
</protein>
<keyword evidence="2 5" id="KW-0812">Transmembrane</keyword>
<keyword evidence="6" id="KW-0489">Methyltransferase</keyword>
<dbReference type="GO" id="GO:0032259">
    <property type="term" value="P:methylation"/>
    <property type="evidence" value="ECO:0007669"/>
    <property type="project" value="UniProtKB-KW"/>
</dbReference>
<evidence type="ECO:0000313" key="7">
    <source>
        <dbReference type="Proteomes" id="UP000199650"/>
    </source>
</evidence>
<accession>A0A1I0PZM3</accession>
<comment type="subcellular location">
    <subcellularLocation>
        <location evidence="1">Endomembrane system</location>
        <topology evidence="1">Multi-pass membrane protein</topology>
    </subcellularLocation>
</comment>
<evidence type="ECO:0000256" key="4">
    <source>
        <dbReference type="ARBA" id="ARBA00023136"/>
    </source>
</evidence>
<proteinExistence type="predicted"/>
<evidence type="ECO:0000313" key="6">
    <source>
        <dbReference type="EMBL" id="SEW19940.1"/>
    </source>
</evidence>
<dbReference type="GO" id="GO:0012505">
    <property type="term" value="C:endomembrane system"/>
    <property type="evidence" value="ECO:0007669"/>
    <property type="project" value="UniProtKB-SubCell"/>
</dbReference>
<keyword evidence="3 5" id="KW-1133">Transmembrane helix</keyword>
<dbReference type="EMBL" id="FOJB01000001">
    <property type="protein sequence ID" value="SEW19940.1"/>
    <property type="molecule type" value="Genomic_DNA"/>
</dbReference>
<sequence length="152" mass="17157">MTQFTRWLDMPPVWLLTMIALAYGLDRVVPGLGFGLGVTFGLGNLLIVLGLGLLGVAMWEFRRARTTVIPGEQPTVLLKRGIYRWTRNPIYLGDAMILTGLILRWDVLPALLLVPVFTTIITKRFILWEEATLSAKFGPAFSDWAGQVRRWI</sequence>
<keyword evidence="4 5" id="KW-0472">Membrane</keyword>
<feature type="transmembrane region" description="Helical" evidence="5">
    <location>
        <begin position="31"/>
        <end position="56"/>
    </location>
</feature>
<dbReference type="AlphaFoldDB" id="A0A1I0PZM3"/>
<keyword evidence="7" id="KW-1185">Reference proteome</keyword>